<dbReference type="Pfam" id="PF00561">
    <property type="entry name" value="Abhydrolase_1"/>
    <property type="match status" value="1"/>
</dbReference>
<keyword evidence="2 4" id="KW-0378">Hydrolase</keyword>
<gene>
    <name evidence="4" type="ORF">KFL_000930240</name>
</gene>
<sequence>MASSSQVTYEKGGSHRAPNLILQDHWFQVPLDYAKPDSHSLRIFAREVVSAKASSEKLPYLIYLQGGPGFESPRPTDEGGWLKKACEKHRVLLLDQRGTGLSSSISAAALSAIGSPSKQAEFLTHFRQDNIVRDCESIRIALKVTQWTVLGQSFGGFCTLTYLSLAPESIKTALITGGLAPVSYGCTADAVYMALYGQVILQNQKYYARFPEDAALVRSIVLHLADSPSLSVPLPSGGVLTPRGLQLLGLSGLGSAGGFERLHYLLERAWDACLPGGPDESGKSRKLSYTFLRGFENWLSFDTNPLYAVLHEAIYCQGEASRWAAQRIREQKHLATKFDAVQAAREDRPVYFTGEMIFPWMFDELAGLRELKEVADILAEKADWGELYRTDVLRENNVPVAACCYYEDMYVDFGLSQGTAAGVKGLRLWVTSEFQHSGIREDGPRVLEKLLALASEQHPLN</sequence>
<comment type="similarity">
    <text evidence="1">Belongs to the peptidase S33 family.</text>
</comment>
<dbReference type="Gene3D" id="3.40.50.1820">
    <property type="entry name" value="alpha/beta hydrolase"/>
    <property type="match status" value="1"/>
</dbReference>
<dbReference type="OMA" id="TNEYEHN"/>
<evidence type="ECO:0000313" key="5">
    <source>
        <dbReference type="Proteomes" id="UP000054558"/>
    </source>
</evidence>
<dbReference type="InterPro" id="IPR051601">
    <property type="entry name" value="Serine_prot/Carboxylest_S33"/>
</dbReference>
<dbReference type="PANTHER" id="PTHR43248:SF2">
    <property type="entry name" value="PROLYL AMINOPEPTIDASE"/>
    <property type="match status" value="1"/>
</dbReference>
<dbReference type="GO" id="GO:0008233">
    <property type="term" value="F:peptidase activity"/>
    <property type="evidence" value="ECO:0007669"/>
    <property type="project" value="InterPro"/>
</dbReference>
<proteinExistence type="inferred from homology"/>
<accession>A0A1Y1I184</accession>
<name>A0A1Y1I184_KLENI</name>
<dbReference type="InterPro" id="IPR002410">
    <property type="entry name" value="Peptidase_S33"/>
</dbReference>
<protein>
    <submittedName>
        <fullName evidence="4">Alpha/beta-Hydrolases superfamily protein</fullName>
    </submittedName>
</protein>
<dbReference type="SUPFAM" id="SSF53474">
    <property type="entry name" value="alpha/beta-Hydrolases"/>
    <property type="match status" value="1"/>
</dbReference>
<dbReference type="InterPro" id="IPR029058">
    <property type="entry name" value="AB_hydrolase_fold"/>
</dbReference>
<evidence type="ECO:0000256" key="2">
    <source>
        <dbReference type="ARBA" id="ARBA00022801"/>
    </source>
</evidence>
<dbReference type="STRING" id="105231.A0A1Y1I184"/>
<dbReference type="InterPro" id="IPR000073">
    <property type="entry name" value="AB_hydrolase_1"/>
</dbReference>
<dbReference type="EMBL" id="DF237042">
    <property type="protein sequence ID" value="GAQ81878.1"/>
    <property type="molecule type" value="Genomic_DNA"/>
</dbReference>
<organism evidence="4 5">
    <name type="scientific">Klebsormidium nitens</name>
    <name type="common">Green alga</name>
    <name type="synonym">Ulothrix nitens</name>
    <dbReference type="NCBI Taxonomy" id="105231"/>
    <lineage>
        <taxon>Eukaryota</taxon>
        <taxon>Viridiplantae</taxon>
        <taxon>Streptophyta</taxon>
        <taxon>Klebsormidiophyceae</taxon>
        <taxon>Klebsormidiales</taxon>
        <taxon>Klebsormidiaceae</taxon>
        <taxon>Klebsormidium</taxon>
    </lineage>
</organism>
<dbReference type="PRINTS" id="PR00793">
    <property type="entry name" value="PROAMNOPTASE"/>
</dbReference>
<dbReference type="OrthoDB" id="1898734at2759"/>
<evidence type="ECO:0000256" key="1">
    <source>
        <dbReference type="ARBA" id="ARBA00010088"/>
    </source>
</evidence>
<evidence type="ECO:0000259" key="3">
    <source>
        <dbReference type="Pfam" id="PF00561"/>
    </source>
</evidence>
<dbReference type="GO" id="GO:0006508">
    <property type="term" value="P:proteolysis"/>
    <property type="evidence" value="ECO:0007669"/>
    <property type="project" value="InterPro"/>
</dbReference>
<evidence type="ECO:0000313" key="4">
    <source>
        <dbReference type="EMBL" id="GAQ81878.1"/>
    </source>
</evidence>
<dbReference type="AlphaFoldDB" id="A0A1Y1I184"/>
<reference evidence="4 5" key="1">
    <citation type="journal article" date="2014" name="Nat. Commun.">
        <title>Klebsormidium flaccidum genome reveals primary factors for plant terrestrial adaptation.</title>
        <authorList>
            <person name="Hori K."/>
            <person name="Maruyama F."/>
            <person name="Fujisawa T."/>
            <person name="Togashi T."/>
            <person name="Yamamoto N."/>
            <person name="Seo M."/>
            <person name="Sato S."/>
            <person name="Yamada T."/>
            <person name="Mori H."/>
            <person name="Tajima N."/>
            <person name="Moriyama T."/>
            <person name="Ikeuchi M."/>
            <person name="Watanabe M."/>
            <person name="Wada H."/>
            <person name="Kobayashi K."/>
            <person name="Saito M."/>
            <person name="Masuda T."/>
            <person name="Sasaki-Sekimoto Y."/>
            <person name="Mashiguchi K."/>
            <person name="Awai K."/>
            <person name="Shimojima M."/>
            <person name="Masuda S."/>
            <person name="Iwai M."/>
            <person name="Nobusawa T."/>
            <person name="Narise T."/>
            <person name="Kondo S."/>
            <person name="Saito H."/>
            <person name="Sato R."/>
            <person name="Murakawa M."/>
            <person name="Ihara Y."/>
            <person name="Oshima-Yamada Y."/>
            <person name="Ohtaka K."/>
            <person name="Satoh M."/>
            <person name="Sonobe K."/>
            <person name="Ishii M."/>
            <person name="Ohtani R."/>
            <person name="Kanamori-Sato M."/>
            <person name="Honoki R."/>
            <person name="Miyazaki D."/>
            <person name="Mochizuki H."/>
            <person name="Umetsu J."/>
            <person name="Higashi K."/>
            <person name="Shibata D."/>
            <person name="Kamiya Y."/>
            <person name="Sato N."/>
            <person name="Nakamura Y."/>
            <person name="Tabata S."/>
            <person name="Ida S."/>
            <person name="Kurokawa K."/>
            <person name="Ohta H."/>
        </authorList>
    </citation>
    <scope>NUCLEOTIDE SEQUENCE [LARGE SCALE GENOMIC DNA]</scope>
    <source>
        <strain evidence="4 5">NIES-2285</strain>
    </source>
</reference>
<dbReference type="PANTHER" id="PTHR43248">
    <property type="entry name" value="2-SUCCINYL-6-HYDROXY-2,4-CYCLOHEXADIENE-1-CARBOXYLATE SYNTHASE"/>
    <property type="match status" value="1"/>
</dbReference>
<feature type="domain" description="AB hydrolase-1" evidence="3">
    <location>
        <begin position="61"/>
        <end position="182"/>
    </location>
</feature>
<keyword evidence="5" id="KW-1185">Reference proteome</keyword>
<dbReference type="Proteomes" id="UP000054558">
    <property type="component" value="Unassembled WGS sequence"/>
</dbReference>